<keyword evidence="1" id="KW-0548">Nucleotidyltransferase</keyword>
<name>A0A6G0YMH6_APHCR</name>
<dbReference type="OrthoDB" id="6624189at2759"/>
<keyword evidence="1" id="KW-0808">Transferase</keyword>
<keyword evidence="1" id="KW-0695">RNA-directed DNA polymerase</keyword>
<evidence type="ECO:0000313" key="2">
    <source>
        <dbReference type="Proteomes" id="UP000478052"/>
    </source>
</evidence>
<protein>
    <submittedName>
        <fullName evidence="1">Reverse transcriptase domain-containing protein</fullName>
    </submittedName>
</protein>
<reference evidence="1 2" key="1">
    <citation type="submission" date="2019-08" db="EMBL/GenBank/DDBJ databases">
        <title>Whole genome of Aphis craccivora.</title>
        <authorList>
            <person name="Voronova N.V."/>
            <person name="Shulinski R.S."/>
            <person name="Bandarenka Y.V."/>
            <person name="Zhorov D.G."/>
            <person name="Warner D."/>
        </authorList>
    </citation>
    <scope>NUCLEOTIDE SEQUENCE [LARGE SCALE GENOMIC DNA]</scope>
    <source>
        <strain evidence="1">180601</strain>
        <tissue evidence="1">Whole Body</tissue>
    </source>
</reference>
<keyword evidence="2" id="KW-1185">Reference proteome</keyword>
<dbReference type="PANTHER" id="PTHR47027">
    <property type="entry name" value="REVERSE TRANSCRIPTASE DOMAIN-CONTAINING PROTEIN"/>
    <property type="match status" value="1"/>
</dbReference>
<dbReference type="Proteomes" id="UP000478052">
    <property type="component" value="Unassembled WGS sequence"/>
</dbReference>
<proteinExistence type="predicted"/>
<comment type="caution">
    <text evidence="1">The sequence shown here is derived from an EMBL/GenBank/DDBJ whole genome shotgun (WGS) entry which is preliminary data.</text>
</comment>
<dbReference type="PANTHER" id="PTHR47027:SF20">
    <property type="entry name" value="REVERSE TRANSCRIPTASE-LIKE PROTEIN WITH RNA-DIRECTED DNA POLYMERASE DOMAIN"/>
    <property type="match status" value="1"/>
</dbReference>
<evidence type="ECO:0000313" key="1">
    <source>
        <dbReference type="EMBL" id="KAF0758785.1"/>
    </source>
</evidence>
<dbReference type="EMBL" id="VUJU01003200">
    <property type="protein sequence ID" value="KAF0758785.1"/>
    <property type="molecule type" value="Genomic_DNA"/>
</dbReference>
<organism evidence="1 2">
    <name type="scientific">Aphis craccivora</name>
    <name type="common">Cowpea aphid</name>
    <dbReference type="NCBI Taxonomy" id="307492"/>
    <lineage>
        <taxon>Eukaryota</taxon>
        <taxon>Metazoa</taxon>
        <taxon>Ecdysozoa</taxon>
        <taxon>Arthropoda</taxon>
        <taxon>Hexapoda</taxon>
        <taxon>Insecta</taxon>
        <taxon>Pterygota</taxon>
        <taxon>Neoptera</taxon>
        <taxon>Paraneoptera</taxon>
        <taxon>Hemiptera</taxon>
        <taxon>Sternorrhyncha</taxon>
        <taxon>Aphidomorpha</taxon>
        <taxon>Aphidoidea</taxon>
        <taxon>Aphididae</taxon>
        <taxon>Aphidini</taxon>
        <taxon>Aphis</taxon>
        <taxon>Aphis</taxon>
    </lineage>
</organism>
<accession>A0A6G0YMH6</accession>
<sequence>MRKKQSTWWLAEEIEMAMIKKDNDIKTEMSTRIQLANRGYYGLEKVLKSKSLSKALKIKMYITLLRPIVLYGLETWALRKTEESKLMTSERKRKLHNVELQALFQRPNIVREIAKRKLSWAGHAWSKQGTLVIWVIEEEPNGKIPLGRPKLRWEDGVKGEVEKIEPGVKWREVAEDRDMWQS</sequence>
<dbReference type="GO" id="GO:0003964">
    <property type="term" value="F:RNA-directed DNA polymerase activity"/>
    <property type="evidence" value="ECO:0007669"/>
    <property type="project" value="UniProtKB-KW"/>
</dbReference>
<gene>
    <name evidence="1" type="ORF">FWK35_00007777</name>
</gene>
<dbReference type="AlphaFoldDB" id="A0A6G0YMH6"/>